<reference evidence="10" key="1">
    <citation type="submission" date="2023-07" db="EMBL/GenBank/DDBJ databases">
        <title>Verminephrobacter genomes.</title>
        <authorList>
            <person name="Lund M.B."/>
        </authorList>
    </citation>
    <scope>NUCLEOTIDE SEQUENCE [LARGE SCALE GENOMIC DNA]</scope>
    <source>
        <strain evidence="10">AtM5-05</strain>
    </source>
</reference>
<sequence length="317" mass="34137">MNARSLETAAAVQEPAAWQRLLDSDFVYAFRRSRTALASALVLLLLAALAVLAPWIAPQNPFDPAALDLLNARLPPAWIEAGRMQFPFGTDGQGRDLLSVLMYGLRISLMVSVCATLFALFVGVTLGLVSGYAGGTIDNLIMRLADMQLSFPAILVALLVDGLARTLLPHALHERLALPVVIFAIGVSTWVQYARTVRGATLVEKSKDYVHAARLIGMGPLRILLRHVLPNVLGPVLVIATLSLGLGILTEATLSFLGLGVPPTSPSLGTLMRSGNEVLFAGEWWVTVLPGLCLMLLVLAINLLGDWLRDVLNPRLR</sequence>
<feature type="transmembrane region" description="Helical" evidence="7">
    <location>
        <begin position="144"/>
        <end position="164"/>
    </location>
</feature>
<evidence type="ECO:0000313" key="10">
    <source>
        <dbReference type="Proteomes" id="UP001208935"/>
    </source>
</evidence>
<dbReference type="Pfam" id="PF00528">
    <property type="entry name" value="BPD_transp_1"/>
    <property type="match status" value="1"/>
</dbReference>
<dbReference type="GeneID" id="77322503"/>
<evidence type="ECO:0000256" key="3">
    <source>
        <dbReference type="ARBA" id="ARBA00022475"/>
    </source>
</evidence>
<feature type="transmembrane region" description="Helical" evidence="7">
    <location>
        <begin position="284"/>
        <end position="308"/>
    </location>
</feature>
<evidence type="ECO:0000256" key="6">
    <source>
        <dbReference type="ARBA" id="ARBA00023136"/>
    </source>
</evidence>
<dbReference type="Pfam" id="PF12911">
    <property type="entry name" value="OppC_N"/>
    <property type="match status" value="1"/>
</dbReference>
<organism evidence="9 10">
    <name type="scientific">Verminephrobacter aporrectodeae subsp. tuberculatae</name>
    <dbReference type="NCBI Taxonomy" id="1110392"/>
    <lineage>
        <taxon>Bacteria</taxon>
        <taxon>Pseudomonadati</taxon>
        <taxon>Pseudomonadota</taxon>
        <taxon>Betaproteobacteria</taxon>
        <taxon>Burkholderiales</taxon>
        <taxon>Comamonadaceae</taxon>
        <taxon>Verminephrobacter</taxon>
    </lineage>
</organism>
<protein>
    <submittedName>
        <fullName evidence="9">ABC transporter permease</fullName>
    </submittedName>
</protein>
<dbReference type="InterPro" id="IPR025966">
    <property type="entry name" value="OppC_N"/>
</dbReference>
<evidence type="ECO:0000259" key="8">
    <source>
        <dbReference type="PROSITE" id="PS50928"/>
    </source>
</evidence>
<keyword evidence="4 7" id="KW-0812">Transmembrane</keyword>
<feature type="transmembrane region" description="Helical" evidence="7">
    <location>
        <begin position="176"/>
        <end position="193"/>
    </location>
</feature>
<evidence type="ECO:0000313" key="9">
    <source>
        <dbReference type="EMBL" id="MCW5319792.1"/>
    </source>
</evidence>
<feature type="transmembrane region" description="Helical" evidence="7">
    <location>
        <begin position="36"/>
        <end position="57"/>
    </location>
</feature>
<keyword evidence="6 7" id="KW-0472">Membrane</keyword>
<dbReference type="InterPro" id="IPR035906">
    <property type="entry name" value="MetI-like_sf"/>
</dbReference>
<evidence type="ECO:0000256" key="5">
    <source>
        <dbReference type="ARBA" id="ARBA00022989"/>
    </source>
</evidence>
<name>A0ABT3KNU0_9BURK</name>
<dbReference type="InterPro" id="IPR000515">
    <property type="entry name" value="MetI-like"/>
</dbReference>
<keyword evidence="3" id="KW-1003">Cell membrane</keyword>
<proteinExistence type="inferred from homology"/>
<accession>A0ABT3KNU0</accession>
<dbReference type="Gene3D" id="1.10.3720.10">
    <property type="entry name" value="MetI-like"/>
    <property type="match status" value="1"/>
</dbReference>
<gene>
    <name evidence="9" type="ORF">D5039_00965</name>
</gene>
<feature type="transmembrane region" description="Helical" evidence="7">
    <location>
        <begin position="107"/>
        <end position="132"/>
    </location>
</feature>
<dbReference type="RefSeq" id="WP_265280742.1">
    <property type="nucleotide sequence ID" value="NZ_QZCW01000001.1"/>
</dbReference>
<dbReference type="CDD" id="cd06261">
    <property type="entry name" value="TM_PBP2"/>
    <property type="match status" value="1"/>
</dbReference>
<comment type="similarity">
    <text evidence="7">Belongs to the binding-protein-dependent transport system permease family.</text>
</comment>
<evidence type="ECO:0000256" key="7">
    <source>
        <dbReference type="RuleBase" id="RU363032"/>
    </source>
</evidence>
<dbReference type="EMBL" id="QZCW01000001">
    <property type="protein sequence ID" value="MCW5319792.1"/>
    <property type="molecule type" value="Genomic_DNA"/>
</dbReference>
<keyword evidence="5 7" id="KW-1133">Transmembrane helix</keyword>
<evidence type="ECO:0000256" key="4">
    <source>
        <dbReference type="ARBA" id="ARBA00022692"/>
    </source>
</evidence>
<dbReference type="PANTHER" id="PTHR43386">
    <property type="entry name" value="OLIGOPEPTIDE TRANSPORT SYSTEM PERMEASE PROTEIN APPC"/>
    <property type="match status" value="1"/>
</dbReference>
<comment type="caution">
    <text evidence="9">The sequence shown here is derived from an EMBL/GenBank/DDBJ whole genome shotgun (WGS) entry which is preliminary data.</text>
</comment>
<dbReference type="PROSITE" id="PS50928">
    <property type="entry name" value="ABC_TM1"/>
    <property type="match status" value="1"/>
</dbReference>
<feature type="transmembrane region" description="Helical" evidence="7">
    <location>
        <begin position="228"/>
        <end position="249"/>
    </location>
</feature>
<dbReference type="Proteomes" id="UP001208935">
    <property type="component" value="Unassembled WGS sequence"/>
</dbReference>
<dbReference type="PANTHER" id="PTHR43386:SF26">
    <property type="entry name" value="ABC TRANSPORTER PERMEASE PROTEIN"/>
    <property type="match status" value="1"/>
</dbReference>
<keyword evidence="10" id="KW-1185">Reference proteome</keyword>
<dbReference type="SUPFAM" id="SSF161098">
    <property type="entry name" value="MetI-like"/>
    <property type="match status" value="1"/>
</dbReference>
<feature type="domain" description="ABC transmembrane type-1" evidence="8">
    <location>
        <begin position="105"/>
        <end position="305"/>
    </location>
</feature>
<comment type="subcellular location">
    <subcellularLocation>
        <location evidence="1 7">Cell membrane</location>
        <topology evidence="1 7">Multi-pass membrane protein</topology>
    </subcellularLocation>
</comment>
<evidence type="ECO:0000256" key="2">
    <source>
        <dbReference type="ARBA" id="ARBA00022448"/>
    </source>
</evidence>
<keyword evidence="2 7" id="KW-0813">Transport</keyword>
<evidence type="ECO:0000256" key="1">
    <source>
        <dbReference type="ARBA" id="ARBA00004651"/>
    </source>
</evidence>
<dbReference type="InterPro" id="IPR050366">
    <property type="entry name" value="BP-dependent_transpt_permease"/>
</dbReference>